<dbReference type="Proteomes" id="UP000199169">
    <property type="component" value="Unassembled WGS sequence"/>
</dbReference>
<sequence>MPTTTLKVTGMKSDDCLRSVMNAIQDLPCIGHVDVSLETGVATIEHTTMVSEADIRQIIEDAGYPTE</sequence>
<name>A0A1A8XUW3_9PROT</name>
<evidence type="ECO:0000313" key="3">
    <source>
        <dbReference type="Proteomes" id="UP000199169"/>
    </source>
</evidence>
<feature type="domain" description="HMA" evidence="1">
    <location>
        <begin position="2"/>
        <end position="67"/>
    </location>
</feature>
<reference evidence="2 3" key="1">
    <citation type="submission" date="2016-06" db="EMBL/GenBank/DDBJ databases">
        <authorList>
            <person name="Kjaerup R.B."/>
            <person name="Dalgaard T.S."/>
            <person name="Juul-Madsen H.R."/>
        </authorList>
    </citation>
    <scope>NUCLEOTIDE SEQUENCE [LARGE SCALE GENOMIC DNA]</scope>
    <source>
        <strain evidence="2">3</strain>
    </source>
</reference>
<keyword evidence="3" id="KW-1185">Reference proteome</keyword>
<dbReference type="SUPFAM" id="SSF55008">
    <property type="entry name" value="HMA, heavy metal-associated domain"/>
    <property type="match status" value="1"/>
</dbReference>
<dbReference type="AlphaFoldDB" id="A0A1A8XUW3"/>
<dbReference type="STRING" id="1860102.ACCAA_50010"/>
<gene>
    <name evidence="2" type="ORF">ACCAA_50010</name>
</gene>
<organism evidence="2 3">
    <name type="scientific">Candidatus Accumulibacter aalborgensis</name>
    <dbReference type="NCBI Taxonomy" id="1860102"/>
    <lineage>
        <taxon>Bacteria</taxon>
        <taxon>Pseudomonadati</taxon>
        <taxon>Pseudomonadota</taxon>
        <taxon>Betaproteobacteria</taxon>
        <taxon>Candidatus Accumulibacter</taxon>
    </lineage>
</organism>
<dbReference type="InterPro" id="IPR006121">
    <property type="entry name" value="HMA_dom"/>
</dbReference>
<protein>
    <submittedName>
        <fullName evidence="2">Heavy metal transport/detoxification protein</fullName>
    </submittedName>
</protein>
<proteinExistence type="predicted"/>
<dbReference type="Pfam" id="PF00403">
    <property type="entry name" value="HMA"/>
    <property type="match status" value="1"/>
</dbReference>
<evidence type="ECO:0000313" key="2">
    <source>
        <dbReference type="EMBL" id="SBT07743.1"/>
    </source>
</evidence>
<dbReference type="GO" id="GO:0046872">
    <property type="term" value="F:metal ion binding"/>
    <property type="evidence" value="ECO:0007669"/>
    <property type="project" value="InterPro"/>
</dbReference>
<evidence type="ECO:0000259" key="1">
    <source>
        <dbReference type="PROSITE" id="PS50846"/>
    </source>
</evidence>
<dbReference type="EMBL" id="FLQX01000127">
    <property type="protein sequence ID" value="SBT07743.1"/>
    <property type="molecule type" value="Genomic_DNA"/>
</dbReference>
<dbReference type="Gene3D" id="3.30.70.100">
    <property type="match status" value="1"/>
</dbReference>
<dbReference type="RefSeq" id="WP_186407854.1">
    <property type="nucleotide sequence ID" value="NZ_FLQX01000127.1"/>
</dbReference>
<accession>A0A1A8XUW3</accession>
<dbReference type="PROSITE" id="PS50846">
    <property type="entry name" value="HMA_2"/>
    <property type="match status" value="1"/>
</dbReference>
<dbReference type="InterPro" id="IPR036163">
    <property type="entry name" value="HMA_dom_sf"/>
</dbReference>
<dbReference type="CDD" id="cd00371">
    <property type="entry name" value="HMA"/>
    <property type="match status" value="1"/>
</dbReference>